<proteinExistence type="predicted"/>
<sequence>MKFIGCLLFSILCSLSTFAQSPNSGEAKKSQLKPNYVGLRLNNTSYYLNFNQMPYNGFFAAWPILHVGYYLTKRSSLQIGVAYGKRKFDWANIYNDEENKLIEEYNYSKSRGIILPITWRYILNPTKRFQYFGSVSMAPAYGSIFEQRTGKTDQLPTFTYQATAKGFNAFITGTLEVNYQISKQWEGNAELILFNRNVKELTGTTISPVITGSRIFKVIGFGVNYKL</sequence>
<organism evidence="2 3">
    <name type="scientific">Adhaeribacter swui</name>
    <dbReference type="NCBI Taxonomy" id="2086471"/>
    <lineage>
        <taxon>Bacteria</taxon>
        <taxon>Pseudomonadati</taxon>
        <taxon>Bacteroidota</taxon>
        <taxon>Cytophagia</taxon>
        <taxon>Cytophagales</taxon>
        <taxon>Hymenobacteraceae</taxon>
        <taxon>Adhaeribacter</taxon>
    </lineage>
</organism>
<dbReference type="Proteomes" id="UP000515237">
    <property type="component" value="Chromosome"/>
</dbReference>
<protein>
    <recommendedName>
        <fullName evidence="4">Outer membrane beta-barrel protein</fullName>
    </recommendedName>
</protein>
<keyword evidence="3" id="KW-1185">Reference proteome</keyword>
<evidence type="ECO:0000313" key="3">
    <source>
        <dbReference type="Proteomes" id="UP000515237"/>
    </source>
</evidence>
<feature type="chain" id="PRO_5028884974" description="Outer membrane beta-barrel protein" evidence="1">
    <location>
        <begin position="20"/>
        <end position="227"/>
    </location>
</feature>
<evidence type="ECO:0008006" key="4">
    <source>
        <dbReference type="Google" id="ProtNLM"/>
    </source>
</evidence>
<dbReference type="AlphaFoldDB" id="A0A7G7G6C0"/>
<evidence type="ECO:0000313" key="2">
    <source>
        <dbReference type="EMBL" id="QNF32704.1"/>
    </source>
</evidence>
<accession>A0A7G7G6C0</accession>
<reference evidence="2 3" key="1">
    <citation type="journal article" date="2018" name="Int. J. Syst. Evol. Microbiol.">
        <title>Adhaeribacter swui sp. nov., isolated from wet mud.</title>
        <authorList>
            <person name="Kim D.U."/>
            <person name="Kim K.W."/>
            <person name="Kang M.S."/>
            <person name="Kim J.Y."/>
            <person name="Jang J.H."/>
            <person name="Kim M.K."/>
        </authorList>
    </citation>
    <scope>NUCLEOTIDE SEQUENCE [LARGE SCALE GENOMIC DNA]</scope>
    <source>
        <strain evidence="2 3">KCTC 52873</strain>
    </source>
</reference>
<evidence type="ECO:0000256" key="1">
    <source>
        <dbReference type="SAM" id="SignalP"/>
    </source>
</evidence>
<keyword evidence="1" id="KW-0732">Signal</keyword>
<dbReference type="EMBL" id="CP055156">
    <property type="protein sequence ID" value="QNF32704.1"/>
    <property type="molecule type" value="Genomic_DNA"/>
</dbReference>
<name>A0A7G7G6C0_9BACT</name>
<gene>
    <name evidence="2" type="ORF">HUW51_08160</name>
</gene>
<dbReference type="RefSeq" id="WP_185273482.1">
    <property type="nucleotide sequence ID" value="NZ_CP055156.1"/>
</dbReference>
<feature type="signal peptide" evidence="1">
    <location>
        <begin position="1"/>
        <end position="19"/>
    </location>
</feature>
<dbReference type="KEGG" id="aswu:HUW51_08160"/>